<evidence type="ECO:0000313" key="8">
    <source>
        <dbReference type="Proteomes" id="UP001372834"/>
    </source>
</evidence>
<dbReference type="EMBL" id="JAWJWE010000039">
    <property type="protein sequence ID" value="KAK6620947.1"/>
    <property type="molecule type" value="Genomic_DNA"/>
</dbReference>
<accession>A0AAN8PEX2</accession>
<sequence>MGVLSKYALKLVGSYLTQLYINPKQTKSITSCILCSLANYVSQHMAHGRVLNSDTLVAYGLFGLLFGGLVPHYFYKIVNDFLAENSKSPLIQLFLIERLFFMPAFTFFSLYTLSRLEGRAHRYSFDNASVTFPSVAQANFKYLTLLQFINIYFVPPVLRVFVSNLIAFFWIIILSYLRQKKKKQQ</sequence>
<dbReference type="Proteomes" id="UP001372834">
    <property type="component" value="Unassembled WGS sequence"/>
</dbReference>
<evidence type="ECO:0000256" key="3">
    <source>
        <dbReference type="ARBA" id="ARBA00022692"/>
    </source>
</evidence>
<comment type="caution">
    <text evidence="7">The sequence shown here is derived from an EMBL/GenBank/DDBJ whole genome shotgun (WGS) entry which is preliminary data.</text>
</comment>
<organism evidence="7 8">
    <name type="scientific">Polyplax serrata</name>
    <name type="common">Common mouse louse</name>
    <dbReference type="NCBI Taxonomy" id="468196"/>
    <lineage>
        <taxon>Eukaryota</taxon>
        <taxon>Metazoa</taxon>
        <taxon>Ecdysozoa</taxon>
        <taxon>Arthropoda</taxon>
        <taxon>Hexapoda</taxon>
        <taxon>Insecta</taxon>
        <taxon>Pterygota</taxon>
        <taxon>Neoptera</taxon>
        <taxon>Paraneoptera</taxon>
        <taxon>Psocodea</taxon>
        <taxon>Troctomorpha</taxon>
        <taxon>Phthiraptera</taxon>
        <taxon>Anoplura</taxon>
        <taxon>Polyplacidae</taxon>
        <taxon>Polyplax</taxon>
    </lineage>
</organism>
<dbReference type="GO" id="GO:0005778">
    <property type="term" value="C:peroxisomal membrane"/>
    <property type="evidence" value="ECO:0007669"/>
    <property type="project" value="TreeGrafter"/>
</dbReference>
<dbReference type="AlphaFoldDB" id="A0AAN8PEX2"/>
<comment type="similarity">
    <text evidence="2 6">Belongs to the peroxisomal membrane protein PXMP2/4 family.</text>
</comment>
<evidence type="ECO:0000256" key="4">
    <source>
        <dbReference type="ARBA" id="ARBA00022989"/>
    </source>
</evidence>
<evidence type="ECO:0000313" key="7">
    <source>
        <dbReference type="EMBL" id="KAK6620947.1"/>
    </source>
</evidence>
<dbReference type="PANTHER" id="PTHR11266:SF80">
    <property type="entry name" value="PEROXISOMAL MEMBRANE PROTEIN 2"/>
    <property type="match status" value="1"/>
</dbReference>
<keyword evidence="3 6" id="KW-0812">Transmembrane</keyword>
<protein>
    <recommendedName>
        <fullName evidence="9">Peroxisomal membrane protein 2</fullName>
    </recommendedName>
</protein>
<gene>
    <name evidence="7" type="ORF">RUM43_011246</name>
</gene>
<evidence type="ECO:0000256" key="2">
    <source>
        <dbReference type="ARBA" id="ARBA00006824"/>
    </source>
</evidence>
<comment type="subcellular location">
    <subcellularLocation>
        <location evidence="1">Membrane</location>
        <topology evidence="1">Multi-pass membrane protein</topology>
    </subcellularLocation>
</comment>
<keyword evidence="5 6" id="KW-0472">Membrane</keyword>
<keyword evidence="4 6" id="KW-1133">Transmembrane helix</keyword>
<feature type="transmembrane region" description="Helical" evidence="6">
    <location>
        <begin position="56"/>
        <end position="75"/>
    </location>
</feature>
<evidence type="ECO:0000256" key="1">
    <source>
        <dbReference type="ARBA" id="ARBA00004141"/>
    </source>
</evidence>
<name>A0AAN8PEX2_POLSC</name>
<dbReference type="PANTHER" id="PTHR11266">
    <property type="entry name" value="PEROXISOMAL MEMBRANE PROTEIN 2, PXMP2 MPV17"/>
    <property type="match status" value="1"/>
</dbReference>
<evidence type="ECO:0000256" key="6">
    <source>
        <dbReference type="RuleBase" id="RU363053"/>
    </source>
</evidence>
<reference evidence="7 8" key="1">
    <citation type="submission" date="2023-10" db="EMBL/GenBank/DDBJ databases">
        <title>Genomes of two closely related lineages of the louse Polyplax serrata with different host specificities.</title>
        <authorList>
            <person name="Martinu J."/>
            <person name="Tarabai H."/>
            <person name="Stefka J."/>
            <person name="Hypsa V."/>
        </authorList>
    </citation>
    <scope>NUCLEOTIDE SEQUENCE [LARGE SCALE GENOMIC DNA]</scope>
    <source>
        <strain evidence="7">HR10_N</strain>
    </source>
</reference>
<proteinExistence type="inferred from homology"/>
<dbReference type="InterPro" id="IPR007248">
    <property type="entry name" value="Mpv17_PMP22"/>
</dbReference>
<dbReference type="Pfam" id="PF04117">
    <property type="entry name" value="Mpv17_PMP22"/>
    <property type="match status" value="1"/>
</dbReference>
<feature type="transmembrane region" description="Helical" evidence="6">
    <location>
        <begin position="160"/>
        <end position="177"/>
    </location>
</feature>
<evidence type="ECO:0008006" key="9">
    <source>
        <dbReference type="Google" id="ProtNLM"/>
    </source>
</evidence>
<evidence type="ECO:0000256" key="5">
    <source>
        <dbReference type="ARBA" id="ARBA00023136"/>
    </source>
</evidence>
<feature type="transmembrane region" description="Helical" evidence="6">
    <location>
        <begin position="95"/>
        <end position="113"/>
    </location>
</feature>